<dbReference type="InterPro" id="IPR001650">
    <property type="entry name" value="Helicase_C-like"/>
</dbReference>
<sequence>MNSSNNDNNDHTTAFMWDHINSQAYPKAITATTTTTTTTSTATTDNNNNISNNISVMPKLNRLNITPMTTSTTPPDLQSLPTKQQPNHPDMTDPSKRRRIDPLPIVDSNNHSQHHEHHYRGQQLYVNNNNNNYTRPLFSSLPARMNSNHRQPQQQQLFTSPSSPPPQQQAHLLHRSQSLASLRSIDISSSMQQQQQQQYPYALPPAHHSRPSAPTLSPSLSMQTVTDFYRQQQSRPQSQPLIRHYHHSNNDHSSSTIPPVQQQHQQQVSSAPSSLSFIKTTPSPQQQQLAGEDDDDLIVDEEMTNKNVCVGMIKTDIVTVRPLDLIKDEQFEPIRLESEGKRDSVNYSFTVTSRGTLRKFYGWVPFEDTKILGPLVDHRLIWWDALIPRGKVNHARTPLYIILYCRPSHVDIISKSFECYHATLKEPPFFNPACRYKNPHQQLLLRQQQQQSDNNNRLWSVGRPGGGGSRSYSPSLLSEQQREATEQTRRDIAQLLDSIDDEANRRELRKRKKRWEKLQKIGTKDNQIVLSDDDDNNNNGNRNNNRSNDINNDNEKMAIDEINKEDDGDEDDEEGTQVDGLTVKLMPHQSRGVDWMIGREANETSSGGILADMGLGKTIQTIGLIVSTMEAAAKRPTLIITPLALIQQWATEIRTKTEKGKVSVLVYHGANRSKDPSIFSQYDVVVTTYQVVASDIPNTTKRGRRRNINSLNNNNNNSGAIDEEMTDIQTPGASEDSMTPSSSAPGSPNNRKLDDNSKNNNKLTKPGYGPLFQIEWYRVVLDEAQQIKNRNTRSALSCTELGAKKRWCLTGTPMQNHVDELYSLLRFLRIQPLCDFQSFKKTISIPIQAGQGQLALERLKVVLMAVMLRRTKQILKSRQEEEEQGEEEGRTQEEQPRPSSSATTASVSGVVTEEEATLESNNSHGSSPATSSSLSSNVQPKKEYSESNNLSTELSLKLPPRNKRDVVLTFSSAERKFYDFLNTKTKSTVERLFRAGKGERNYLNMLCMLLRLRQACDHPKLVLKAMGNDTDALDELSTADGRNNNNSVSPFSSSSSISNSGAGGRKEAREANSEAIAQRTIMAKMAADLGWQGVGQVGQSVFDKDSNNGNTSSGEGSLCELCGRINNTKSRSGSYCSTCTKQIEFYTQQQQQDQQDDDTNISLMTTSSKSNKVLEILNETRLKYPREKTIIFSQFTSMLDLMEEQLQQSGFKYCRYDGSMSNHLREKNLDALRTDNECTIMLISLKCGSLGLNLTAANHVILMDVWWNPSVEEQAIDRVHRIGQRKPVRVVRLVIDGTIEQKIIKLQQKKAQMVQGALGDGMIKNSKLTMREIRTLFDL</sequence>
<dbReference type="PROSITE" id="PS51194">
    <property type="entry name" value="HELICASE_CTER"/>
    <property type="match status" value="1"/>
</dbReference>
<feature type="compositionally biased region" description="Low complexity" evidence="4">
    <location>
        <begin position="251"/>
        <end position="274"/>
    </location>
</feature>
<dbReference type="OrthoDB" id="448448at2759"/>
<feature type="compositionally biased region" description="Low complexity" evidence="4">
    <location>
        <begin position="537"/>
        <end position="551"/>
    </location>
</feature>
<gene>
    <name evidence="7" type="ORF">INT45_003302</name>
</gene>
<dbReference type="InterPro" id="IPR038718">
    <property type="entry name" value="SNF2-like_sf"/>
</dbReference>
<keyword evidence="1" id="KW-0547">Nucleotide-binding</keyword>
<evidence type="ECO:0000313" key="7">
    <source>
        <dbReference type="EMBL" id="KAG2226157.1"/>
    </source>
</evidence>
<evidence type="ECO:0000256" key="3">
    <source>
        <dbReference type="ARBA" id="ARBA00022840"/>
    </source>
</evidence>
<feature type="compositionally biased region" description="Low complexity" evidence="4">
    <location>
        <begin position="899"/>
        <end position="911"/>
    </location>
</feature>
<feature type="compositionally biased region" description="Polar residues" evidence="4">
    <location>
        <begin position="67"/>
        <end position="87"/>
    </location>
</feature>
<dbReference type="InterPro" id="IPR049730">
    <property type="entry name" value="SNF2/RAD54-like_C"/>
</dbReference>
<evidence type="ECO:0000313" key="8">
    <source>
        <dbReference type="Proteomes" id="UP000646827"/>
    </source>
</evidence>
<evidence type="ECO:0000259" key="6">
    <source>
        <dbReference type="PROSITE" id="PS51194"/>
    </source>
</evidence>
<dbReference type="Pfam" id="PF00271">
    <property type="entry name" value="Helicase_C"/>
    <property type="match status" value="1"/>
</dbReference>
<feature type="compositionally biased region" description="Polar residues" evidence="4">
    <location>
        <begin position="727"/>
        <end position="748"/>
    </location>
</feature>
<feature type="compositionally biased region" description="Low complexity" evidence="4">
    <location>
        <begin position="1043"/>
        <end position="1060"/>
    </location>
</feature>
<feature type="region of interest" description="Disordered" evidence="4">
    <location>
        <begin position="526"/>
        <end position="555"/>
    </location>
</feature>
<comment type="caution">
    <text evidence="7">The sequence shown here is derived from an EMBL/GenBank/DDBJ whole genome shotgun (WGS) entry which is preliminary data.</text>
</comment>
<feature type="compositionally biased region" description="Low complexity" evidence="4">
    <location>
        <begin position="151"/>
        <end position="161"/>
    </location>
</feature>
<dbReference type="PANTHER" id="PTHR45626:SF14">
    <property type="entry name" value="ATP-DEPENDENT DNA HELICASE (EUROFUNG)"/>
    <property type="match status" value="1"/>
</dbReference>
<feature type="region of interest" description="Disordered" evidence="4">
    <location>
        <begin position="188"/>
        <end position="219"/>
    </location>
</feature>
<accession>A0A8H7SB99</accession>
<dbReference type="Pfam" id="PF00176">
    <property type="entry name" value="SNF2-rel_dom"/>
    <property type="match status" value="1"/>
</dbReference>
<feature type="region of interest" description="Disordered" evidence="4">
    <location>
        <begin position="877"/>
        <end position="956"/>
    </location>
</feature>
<dbReference type="SUPFAM" id="SSF52540">
    <property type="entry name" value="P-loop containing nucleoside triphosphate hydrolases"/>
    <property type="match status" value="2"/>
</dbReference>
<dbReference type="Gene3D" id="3.40.50.10810">
    <property type="entry name" value="Tandem AAA-ATPase domain"/>
    <property type="match status" value="2"/>
</dbReference>
<dbReference type="SMART" id="SM00487">
    <property type="entry name" value="DEXDc"/>
    <property type="match status" value="1"/>
</dbReference>
<evidence type="ECO:0000256" key="1">
    <source>
        <dbReference type="ARBA" id="ARBA00022741"/>
    </source>
</evidence>
<evidence type="ECO:0000256" key="4">
    <source>
        <dbReference type="SAM" id="MobiDB-lite"/>
    </source>
</evidence>
<organism evidence="7 8">
    <name type="scientific">Circinella minor</name>
    <dbReference type="NCBI Taxonomy" id="1195481"/>
    <lineage>
        <taxon>Eukaryota</taxon>
        <taxon>Fungi</taxon>
        <taxon>Fungi incertae sedis</taxon>
        <taxon>Mucoromycota</taxon>
        <taxon>Mucoromycotina</taxon>
        <taxon>Mucoromycetes</taxon>
        <taxon>Mucorales</taxon>
        <taxon>Lichtheimiaceae</taxon>
        <taxon>Circinella</taxon>
    </lineage>
</organism>
<dbReference type="Gene3D" id="3.40.50.300">
    <property type="entry name" value="P-loop containing nucleotide triphosphate hydrolases"/>
    <property type="match status" value="1"/>
</dbReference>
<dbReference type="EMBL" id="JAEPRB010000019">
    <property type="protein sequence ID" value="KAG2226157.1"/>
    <property type="molecule type" value="Genomic_DNA"/>
</dbReference>
<dbReference type="PROSITE" id="PS51192">
    <property type="entry name" value="HELICASE_ATP_BIND_1"/>
    <property type="match status" value="1"/>
</dbReference>
<dbReference type="GO" id="GO:0006281">
    <property type="term" value="P:DNA repair"/>
    <property type="evidence" value="ECO:0007669"/>
    <property type="project" value="TreeGrafter"/>
</dbReference>
<evidence type="ECO:0000259" key="5">
    <source>
        <dbReference type="PROSITE" id="PS51192"/>
    </source>
</evidence>
<feature type="region of interest" description="Disordered" evidence="4">
    <location>
        <begin position="1034"/>
        <end position="1072"/>
    </location>
</feature>
<proteinExistence type="predicted"/>
<evidence type="ECO:0000256" key="2">
    <source>
        <dbReference type="ARBA" id="ARBA00022801"/>
    </source>
</evidence>
<dbReference type="GO" id="GO:0005524">
    <property type="term" value="F:ATP binding"/>
    <property type="evidence" value="ECO:0007669"/>
    <property type="project" value="UniProtKB-KW"/>
</dbReference>
<keyword evidence="2" id="KW-0378">Hydrolase</keyword>
<feature type="compositionally biased region" description="Low complexity" evidence="4">
    <location>
        <begin position="920"/>
        <end position="937"/>
    </location>
</feature>
<dbReference type="InterPro" id="IPR050628">
    <property type="entry name" value="SNF2_RAD54_helicase_TF"/>
</dbReference>
<feature type="compositionally biased region" description="Polar residues" evidence="4">
    <location>
        <begin position="275"/>
        <end position="289"/>
    </location>
</feature>
<feature type="compositionally biased region" description="Low complexity" evidence="4">
    <location>
        <begin position="946"/>
        <end position="956"/>
    </location>
</feature>
<dbReference type="CDD" id="cd18793">
    <property type="entry name" value="SF2_C_SNF"/>
    <property type="match status" value="1"/>
</dbReference>
<feature type="region of interest" description="Disordered" evidence="4">
    <location>
        <begin position="243"/>
        <end position="293"/>
    </location>
</feature>
<dbReference type="InterPro" id="IPR014001">
    <property type="entry name" value="Helicase_ATP-bd"/>
</dbReference>
<protein>
    <submittedName>
        <fullName evidence="7">Uncharacterized protein</fullName>
    </submittedName>
</protein>
<feature type="domain" description="Helicase C-terminal" evidence="6">
    <location>
        <begin position="1172"/>
        <end position="1322"/>
    </location>
</feature>
<feature type="region of interest" description="Disordered" evidence="4">
    <location>
        <begin position="698"/>
        <end position="765"/>
    </location>
</feature>
<feature type="region of interest" description="Disordered" evidence="4">
    <location>
        <begin position="445"/>
        <end position="488"/>
    </location>
</feature>
<feature type="compositionally biased region" description="Low complexity" evidence="4">
    <location>
        <begin position="708"/>
        <end position="717"/>
    </location>
</feature>
<keyword evidence="3" id="KW-0067">ATP-binding</keyword>
<dbReference type="Proteomes" id="UP000646827">
    <property type="component" value="Unassembled WGS sequence"/>
</dbReference>
<feature type="compositionally biased region" description="Basic and acidic residues" evidence="4">
    <location>
        <begin position="887"/>
        <end position="896"/>
    </location>
</feature>
<dbReference type="CDD" id="cd18008">
    <property type="entry name" value="DEXDc_SHPRH-like"/>
    <property type="match status" value="1"/>
</dbReference>
<keyword evidence="8" id="KW-1185">Reference proteome</keyword>
<dbReference type="SMART" id="SM00490">
    <property type="entry name" value="HELICc"/>
    <property type="match status" value="1"/>
</dbReference>
<dbReference type="GO" id="GO:0005634">
    <property type="term" value="C:nucleus"/>
    <property type="evidence" value="ECO:0007669"/>
    <property type="project" value="TreeGrafter"/>
</dbReference>
<feature type="domain" description="Helicase ATP-binding" evidence="5">
    <location>
        <begin position="598"/>
        <end position="831"/>
    </location>
</feature>
<dbReference type="PANTHER" id="PTHR45626">
    <property type="entry name" value="TRANSCRIPTION TERMINATION FACTOR 2-RELATED"/>
    <property type="match status" value="1"/>
</dbReference>
<dbReference type="InterPro" id="IPR027417">
    <property type="entry name" value="P-loop_NTPase"/>
</dbReference>
<dbReference type="GO" id="GO:0016787">
    <property type="term" value="F:hydrolase activity"/>
    <property type="evidence" value="ECO:0007669"/>
    <property type="project" value="UniProtKB-KW"/>
</dbReference>
<dbReference type="InterPro" id="IPR000330">
    <property type="entry name" value="SNF2_N"/>
</dbReference>
<name>A0A8H7SB99_9FUNG</name>
<reference evidence="7 8" key="1">
    <citation type="submission" date="2020-12" db="EMBL/GenBank/DDBJ databases">
        <title>Metabolic potential, ecology and presence of endohyphal bacteria is reflected in genomic diversity of Mucoromycotina.</title>
        <authorList>
            <person name="Muszewska A."/>
            <person name="Okrasinska A."/>
            <person name="Steczkiewicz K."/>
            <person name="Drgas O."/>
            <person name="Orlowska M."/>
            <person name="Perlinska-Lenart U."/>
            <person name="Aleksandrzak-Piekarczyk T."/>
            <person name="Szatraj K."/>
            <person name="Zielenkiewicz U."/>
            <person name="Pilsyk S."/>
            <person name="Malc E."/>
            <person name="Mieczkowski P."/>
            <person name="Kruszewska J.S."/>
            <person name="Biernat P."/>
            <person name="Pawlowska J."/>
        </authorList>
    </citation>
    <scope>NUCLEOTIDE SEQUENCE [LARGE SCALE GENOMIC DNA]</scope>
    <source>
        <strain evidence="7 8">CBS 142.35</strain>
    </source>
</reference>
<feature type="region of interest" description="Disordered" evidence="4">
    <location>
        <begin position="67"/>
        <end position="171"/>
    </location>
</feature>
<dbReference type="GO" id="GO:0008094">
    <property type="term" value="F:ATP-dependent activity, acting on DNA"/>
    <property type="evidence" value="ECO:0007669"/>
    <property type="project" value="TreeGrafter"/>
</dbReference>